<dbReference type="EMBL" id="CAFAAQ010000045">
    <property type="protein sequence ID" value="CAB4803273.1"/>
    <property type="molecule type" value="Genomic_DNA"/>
</dbReference>
<keyword evidence="1" id="KW-1133">Transmembrane helix</keyword>
<name>A0A6J6Y5B3_9ZZZZ</name>
<proteinExistence type="predicted"/>
<keyword evidence="1" id="KW-0812">Transmembrane</keyword>
<reference evidence="2" key="1">
    <citation type="submission" date="2020-05" db="EMBL/GenBank/DDBJ databases">
        <authorList>
            <person name="Chiriac C."/>
            <person name="Salcher M."/>
            <person name="Ghai R."/>
            <person name="Kavagutti S V."/>
        </authorList>
    </citation>
    <scope>NUCLEOTIDE SEQUENCE</scope>
</reference>
<feature type="transmembrane region" description="Helical" evidence="1">
    <location>
        <begin position="20"/>
        <end position="47"/>
    </location>
</feature>
<organism evidence="2">
    <name type="scientific">freshwater metagenome</name>
    <dbReference type="NCBI Taxonomy" id="449393"/>
    <lineage>
        <taxon>unclassified sequences</taxon>
        <taxon>metagenomes</taxon>
        <taxon>ecological metagenomes</taxon>
    </lineage>
</organism>
<evidence type="ECO:0000256" key="1">
    <source>
        <dbReference type="SAM" id="Phobius"/>
    </source>
</evidence>
<keyword evidence="1" id="KW-0472">Membrane</keyword>
<dbReference type="AlphaFoldDB" id="A0A6J6Y5B3"/>
<gene>
    <name evidence="2" type="ORF">UFOPK3046_00692</name>
</gene>
<sequence>MLVDSHRKVTGLLDGDKGRVLWGRVAAVAGGTAAAVSSVAGVASILIGRRRSTESH</sequence>
<accession>A0A6J6Y5B3</accession>
<evidence type="ECO:0000313" key="2">
    <source>
        <dbReference type="EMBL" id="CAB4803273.1"/>
    </source>
</evidence>
<protein>
    <submittedName>
        <fullName evidence="2">Unannotated protein</fullName>
    </submittedName>
</protein>